<dbReference type="HOGENOM" id="CLU_001305_0_3_1"/>
<protein>
    <recommendedName>
        <fullName evidence="1">CHAT domain-containing protein</fullName>
    </recommendedName>
</protein>
<evidence type="ECO:0000259" key="1">
    <source>
        <dbReference type="Pfam" id="PF12770"/>
    </source>
</evidence>
<dbReference type="Pfam" id="PF12770">
    <property type="entry name" value="CHAT"/>
    <property type="match status" value="1"/>
</dbReference>
<dbReference type="OrthoDB" id="9991317at2759"/>
<dbReference type="Gene3D" id="1.25.40.10">
    <property type="entry name" value="Tetratricopeptide repeat domain"/>
    <property type="match status" value="4"/>
</dbReference>
<name>A0A0C3AVI6_SERVB</name>
<dbReference type="EMBL" id="KN824292">
    <property type="protein sequence ID" value="KIM28545.1"/>
    <property type="molecule type" value="Genomic_DNA"/>
</dbReference>
<evidence type="ECO:0000313" key="2">
    <source>
        <dbReference type="EMBL" id="KIM28545.1"/>
    </source>
</evidence>
<dbReference type="PANTHER" id="PTHR19959:SF119">
    <property type="entry name" value="FUNGAL LIPASE-LIKE DOMAIN-CONTAINING PROTEIN"/>
    <property type="match status" value="1"/>
</dbReference>
<gene>
    <name evidence="2" type="ORF">M408DRAFT_23599</name>
</gene>
<sequence>MEDLECAITIHEEAAKYTSIFDSRYANHSNDLAAVLLHRSCSKLGTVDIDRAMNLCQNAVTITDDSDPNMPRWLSTFGSCYMLRYRQLRGEDMLDQAISTWQRAEKLIPDFDSYRIHSSLGLALKERFKYSNNTEDLSQAISLLRKTVNLISDDSPCKPGGLTNLGLALALRFQHYAGVEDLEEAIALQQAAVDLTPDSHPDKPQMLNNLGNYFESRFNLIRCVEDLERAILMMQAANELTSDGHPDKSGRLSALGSSIYSRYSHFEHIEDLEEAISFEQGSLDLTPDTHLRKPIRLNDLGNSMLMRFKCLGDVEDLEEAISLNQGAADITPESHSDRPRILASLGSAVLVRYTHRNDMEDLKKAIFLFQVAVDCTPDGPGKTAKLQGLADLMQLRFDRLGCIEDLDKVISLKQAASELIPENHPGKPAMLHDLGISIQEHFKLCGDAESLKKAVSLLEIANGLTPDDHPLKPVRLNALGNSIQLRFKLFGDVRCLRTAISLLQAAADLTPDSNPKKPNMLNDLGIVMEFRFKRLGDIKDLEKAILLKQTAVDLTPNGHPSYSNRLNSLGNAIALLSSRLDNVIELDRSISILQLAVDLTLDNERSKPLVLNNLGAAVFSRFNRVGDIEDLEKAISLMQRAVNLTPDSHIDKPRWLSNLGNFTRVRFDELKDIEDLEKAIFFLQAAAHLIPENHLEKPFVLSHLGSALYLRFQHLGYAADLLKAISLKQVAVDTTPEGHADRPILLRNLGNAIQSRFKCHGDMKDRENSISLLQAAVDLMPEAHPNKSIILSELGDVFAFSSRADTEFSDLGKAIPLYATAATSPNGPSITRFDAAFKWAGLLHVLGQSPMIAFERAINLLPQVAWLGMTLWDQHAQLSRAGDVVRYAVAVAIELQQYETAIQWFEYGRSIVWQNLLSLRSPLDELNNAHPELAKELQDISLQLEVSLSYHRSSEDTEPTPLRDVARKASTLAVQRDRIIEKIRNLPTFENFLKAKTANELTPAASEGPVAIINVSHFRSDALILIPHDSETPDVSIMHIPLEGFSQEMSKTLFRDFSRLLSSAGVRARDTRKSERLVCVHDKEGDFKRILYSLWLHVVKPILDGLAYQPRDHSRIWWCATGPLAFLPLHAAGDYDSDVVGDKLSDYVVSSYTPTLTAILEQSQPDKMGDFQILTVAQPSTPHALLLPETEREVRQIKEIASGICVQGLINEEATTARVLQAMKESNWIHLACHGMQNRQESMRSGFLLHDKILELAEIIREPLPKADFAFLSACQTATGDKTVEEESVHLAAGMLFSGCKGVIATMWSIQDKDAPKITEAVYRRMLKDGVPNRREAARALHEAVRELRESGADFLSWVPFIHMGR</sequence>
<reference evidence="2 3" key="1">
    <citation type="submission" date="2014-04" db="EMBL/GenBank/DDBJ databases">
        <authorList>
            <consortium name="DOE Joint Genome Institute"/>
            <person name="Kuo A."/>
            <person name="Zuccaro A."/>
            <person name="Kohler A."/>
            <person name="Nagy L.G."/>
            <person name="Floudas D."/>
            <person name="Copeland A."/>
            <person name="Barry K.W."/>
            <person name="Cichocki N."/>
            <person name="Veneault-Fourrey C."/>
            <person name="LaButti K."/>
            <person name="Lindquist E.A."/>
            <person name="Lipzen A."/>
            <person name="Lundell T."/>
            <person name="Morin E."/>
            <person name="Murat C."/>
            <person name="Sun H."/>
            <person name="Tunlid A."/>
            <person name="Henrissat B."/>
            <person name="Grigoriev I.V."/>
            <person name="Hibbett D.S."/>
            <person name="Martin F."/>
            <person name="Nordberg H.P."/>
            <person name="Cantor M.N."/>
            <person name="Hua S.X."/>
        </authorList>
    </citation>
    <scope>NUCLEOTIDE SEQUENCE [LARGE SCALE GENOMIC DNA]</scope>
    <source>
        <strain evidence="2 3">MAFF 305830</strain>
    </source>
</reference>
<dbReference type="InterPro" id="IPR011990">
    <property type="entry name" value="TPR-like_helical_dom_sf"/>
</dbReference>
<reference evidence="3" key="2">
    <citation type="submission" date="2015-01" db="EMBL/GenBank/DDBJ databases">
        <title>Evolutionary Origins and Diversification of the Mycorrhizal Mutualists.</title>
        <authorList>
            <consortium name="DOE Joint Genome Institute"/>
            <consortium name="Mycorrhizal Genomics Consortium"/>
            <person name="Kohler A."/>
            <person name="Kuo A."/>
            <person name="Nagy L.G."/>
            <person name="Floudas D."/>
            <person name="Copeland A."/>
            <person name="Barry K.W."/>
            <person name="Cichocki N."/>
            <person name="Veneault-Fourrey C."/>
            <person name="LaButti K."/>
            <person name="Lindquist E.A."/>
            <person name="Lipzen A."/>
            <person name="Lundell T."/>
            <person name="Morin E."/>
            <person name="Murat C."/>
            <person name="Riley R."/>
            <person name="Ohm R."/>
            <person name="Sun H."/>
            <person name="Tunlid A."/>
            <person name="Henrissat B."/>
            <person name="Grigoriev I.V."/>
            <person name="Hibbett D.S."/>
            <person name="Martin F."/>
        </authorList>
    </citation>
    <scope>NUCLEOTIDE SEQUENCE [LARGE SCALE GENOMIC DNA]</scope>
    <source>
        <strain evidence="3">MAFF 305830</strain>
    </source>
</reference>
<evidence type="ECO:0000313" key="3">
    <source>
        <dbReference type="Proteomes" id="UP000054097"/>
    </source>
</evidence>
<keyword evidence="3" id="KW-1185">Reference proteome</keyword>
<dbReference type="Proteomes" id="UP000054097">
    <property type="component" value="Unassembled WGS sequence"/>
</dbReference>
<dbReference type="InterPro" id="IPR024983">
    <property type="entry name" value="CHAT_dom"/>
</dbReference>
<accession>A0A0C3AVI6</accession>
<dbReference type="PANTHER" id="PTHR19959">
    <property type="entry name" value="KINESIN LIGHT CHAIN"/>
    <property type="match status" value="1"/>
</dbReference>
<dbReference type="SUPFAM" id="SSF48452">
    <property type="entry name" value="TPR-like"/>
    <property type="match status" value="2"/>
</dbReference>
<dbReference type="STRING" id="933852.A0A0C3AVI6"/>
<feature type="domain" description="CHAT" evidence="1">
    <location>
        <begin position="1091"/>
        <end position="1366"/>
    </location>
</feature>
<proteinExistence type="predicted"/>
<organism evidence="2 3">
    <name type="scientific">Serendipita vermifera MAFF 305830</name>
    <dbReference type="NCBI Taxonomy" id="933852"/>
    <lineage>
        <taxon>Eukaryota</taxon>
        <taxon>Fungi</taxon>
        <taxon>Dikarya</taxon>
        <taxon>Basidiomycota</taxon>
        <taxon>Agaricomycotina</taxon>
        <taxon>Agaricomycetes</taxon>
        <taxon>Sebacinales</taxon>
        <taxon>Serendipitaceae</taxon>
        <taxon>Serendipita</taxon>
    </lineage>
</organism>